<organism evidence="1">
    <name type="scientific">marine sediment metagenome</name>
    <dbReference type="NCBI Taxonomy" id="412755"/>
    <lineage>
        <taxon>unclassified sequences</taxon>
        <taxon>metagenomes</taxon>
        <taxon>ecological metagenomes</taxon>
    </lineage>
</organism>
<sequence length="232" mass="24260">GRGFWAGESLYRYAHVDAEGLIRAAYGVFPKIYYGETGVPTVLAPAGTVTVTLTAVANVALNQFAGGILSKAGGGGGGYGVNYRIKSNTQATAGNPFTVTLHDKIIADIPVTDTCTLFRSKWANVVCMAVRIAGGVVTDLSKTAVVGVPNRPVPADNCCWLQVKGPCMVVPAGGAEGVADNERMMAFQEDGVVTRARYEVAGVLDMQIAGWVLPITTAGAIPDLLEIDLQLE</sequence>
<protein>
    <submittedName>
        <fullName evidence="1">Uncharacterized protein</fullName>
    </submittedName>
</protein>
<dbReference type="AlphaFoldDB" id="X1Q6E8"/>
<name>X1Q6E8_9ZZZZ</name>
<dbReference type="EMBL" id="BARV01036087">
    <property type="protein sequence ID" value="GAI50326.1"/>
    <property type="molecule type" value="Genomic_DNA"/>
</dbReference>
<feature type="non-terminal residue" evidence="1">
    <location>
        <position position="232"/>
    </location>
</feature>
<feature type="non-terminal residue" evidence="1">
    <location>
        <position position="1"/>
    </location>
</feature>
<evidence type="ECO:0000313" key="1">
    <source>
        <dbReference type="EMBL" id="GAI50326.1"/>
    </source>
</evidence>
<comment type="caution">
    <text evidence="1">The sequence shown here is derived from an EMBL/GenBank/DDBJ whole genome shotgun (WGS) entry which is preliminary data.</text>
</comment>
<reference evidence="1" key="1">
    <citation type="journal article" date="2014" name="Front. Microbiol.">
        <title>High frequency of phylogenetically diverse reductive dehalogenase-homologous genes in deep subseafloor sedimentary metagenomes.</title>
        <authorList>
            <person name="Kawai M."/>
            <person name="Futagami T."/>
            <person name="Toyoda A."/>
            <person name="Takaki Y."/>
            <person name="Nishi S."/>
            <person name="Hori S."/>
            <person name="Arai W."/>
            <person name="Tsubouchi T."/>
            <person name="Morono Y."/>
            <person name="Uchiyama I."/>
            <person name="Ito T."/>
            <person name="Fujiyama A."/>
            <person name="Inagaki F."/>
            <person name="Takami H."/>
        </authorList>
    </citation>
    <scope>NUCLEOTIDE SEQUENCE</scope>
    <source>
        <strain evidence="1">Expedition CK06-06</strain>
    </source>
</reference>
<accession>X1Q6E8</accession>
<proteinExistence type="predicted"/>
<gene>
    <name evidence="1" type="ORF">S06H3_56138</name>
</gene>